<dbReference type="Proteomes" id="UP001519460">
    <property type="component" value="Unassembled WGS sequence"/>
</dbReference>
<feature type="compositionally biased region" description="Polar residues" evidence="1">
    <location>
        <begin position="31"/>
        <end position="46"/>
    </location>
</feature>
<feature type="compositionally biased region" description="Basic and acidic residues" evidence="1">
    <location>
        <begin position="90"/>
        <end position="108"/>
    </location>
</feature>
<feature type="compositionally biased region" description="Polar residues" evidence="1">
    <location>
        <begin position="121"/>
        <end position="130"/>
    </location>
</feature>
<dbReference type="EMBL" id="JACVVK020000092">
    <property type="protein sequence ID" value="KAK7493529.1"/>
    <property type="molecule type" value="Genomic_DNA"/>
</dbReference>
<dbReference type="AlphaFoldDB" id="A0ABD0L210"/>
<keyword evidence="3" id="KW-1185">Reference proteome</keyword>
<feature type="compositionally biased region" description="Acidic residues" evidence="1">
    <location>
        <begin position="68"/>
        <end position="78"/>
    </location>
</feature>
<reference evidence="2 3" key="1">
    <citation type="journal article" date="2023" name="Sci. Data">
        <title>Genome assembly of the Korean intertidal mud-creeper Batillaria attramentaria.</title>
        <authorList>
            <person name="Patra A.K."/>
            <person name="Ho P.T."/>
            <person name="Jun S."/>
            <person name="Lee S.J."/>
            <person name="Kim Y."/>
            <person name="Won Y.J."/>
        </authorList>
    </citation>
    <scope>NUCLEOTIDE SEQUENCE [LARGE SCALE GENOMIC DNA]</scope>
    <source>
        <strain evidence="2">Wonlab-2016</strain>
    </source>
</reference>
<proteinExistence type="predicted"/>
<name>A0ABD0L210_9CAEN</name>
<organism evidence="2 3">
    <name type="scientific">Batillaria attramentaria</name>
    <dbReference type="NCBI Taxonomy" id="370345"/>
    <lineage>
        <taxon>Eukaryota</taxon>
        <taxon>Metazoa</taxon>
        <taxon>Spiralia</taxon>
        <taxon>Lophotrochozoa</taxon>
        <taxon>Mollusca</taxon>
        <taxon>Gastropoda</taxon>
        <taxon>Caenogastropoda</taxon>
        <taxon>Sorbeoconcha</taxon>
        <taxon>Cerithioidea</taxon>
        <taxon>Batillariidae</taxon>
        <taxon>Batillaria</taxon>
    </lineage>
</organism>
<protein>
    <submittedName>
        <fullName evidence="2">Uncharacterized protein</fullName>
    </submittedName>
</protein>
<evidence type="ECO:0000313" key="3">
    <source>
        <dbReference type="Proteomes" id="UP001519460"/>
    </source>
</evidence>
<sequence length="140" mass="15084">MFTVNATYVLKSTWEKATAPTRDWNGDSPEVTLQQHGHLSKLSGSESGRADTLSPSSTATDRRHEPDLDLDDDDDFSDLDSLTSTPPPSDGHHDSHDHHDSPHEDDPRLLSPAPSNARAVSPSNAVTPINTLRLGAGPNT</sequence>
<gene>
    <name evidence="2" type="ORF">BaRGS_00015240</name>
</gene>
<evidence type="ECO:0000313" key="2">
    <source>
        <dbReference type="EMBL" id="KAK7493529.1"/>
    </source>
</evidence>
<feature type="region of interest" description="Disordered" evidence="1">
    <location>
        <begin position="16"/>
        <end position="140"/>
    </location>
</feature>
<accession>A0ABD0L210</accession>
<comment type="caution">
    <text evidence="2">The sequence shown here is derived from an EMBL/GenBank/DDBJ whole genome shotgun (WGS) entry which is preliminary data.</text>
</comment>
<evidence type="ECO:0000256" key="1">
    <source>
        <dbReference type="SAM" id="MobiDB-lite"/>
    </source>
</evidence>